<feature type="non-terminal residue" evidence="1">
    <location>
        <position position="52"/>
    </location>
</feature>
<sequence length="52" mass="5764">MAVSGTRDDGDSATADNLPSNLRWTDLLLKYPASDAAPMHAFGRWEDQPHQH</sequence>
<protein>
    <submittedName>
        <fullName evidence="1">Uncharacterized protein</fullName>
    </submittedName>
</protein>
<dbReference type="EMBL" id="UINC01045488">
    <property type="protein sequence ID" value="SVB52301.1"/>
    <property type="molecule type" value="Genomic_DNA"/>
</dbReference>
<accession>A0A382EQM9</accession>
<dbReference type="AlphaFoldDB" id="A0A382EQM9"/>
<organism evidence="1">
    <name type="scientific">marine metagenome</name>
    <dbReference type="NCBI Taxonomy" id="408172"/>
    <lineage>
        <taxon>unclassified sequences</taxon>
        <taxon>metagenomes</taxon>
        <taxon>ecological metagenomes</taxon>
    </lineage>
</organism>
<gene>
    <name evidence="1" type="ORF">METZ01_LOCUS205155</name>
</gene>
<name>A0A382EQM9_9ZZZZ</name>
<proteinExistence type="predicted"/>
<evidence type="ECO:0000313" key="1">
    <source>
        <dbReference type="EMBL" id="SVB52301.1"/>
    </source>
</evidence>
<reference evidence="1" key="1">
    <citation type="submission" date="2018-05" db="EMBL/GenBank/DDBJ databases">
        <authorList>
            <person name="Lanie J.A."/>
            <person name="Ng W.-L."/>
            <person name="Kazmierczak K.M."/>
            <person name="Andrzejewski T.M."/>
            <person name="Davidsen T.M."/>
            <person name="Wayne K.J."/>
            <person name="Tettelin H."/>
            <person name="Glass J.I."/>
            <person name="Rusch D."/>
            <person name="Podicherti R."/>
            <person name="Tsui H.-C.T."/>
            <person name="Winkler M.E."/>
        </authorList>
    </citation>
    <scope>NUCLEOTIDE SEQUENCE</scope>
</reference>